<organism evidence="1 2">
    <name type="scientific">Pseudomonas syringae</name>
    <dbReference type="NCBI Taxonomy" id="317"/>
    <lineage>
        <taxon>Bacteria</taxon>
        <taxon>Pseudomonadati</taxon>
        <taxon>Pseudomonadota</taxon>
        <taxon>Gammaproteobacteria</taxon>
        <taxon>Pseudomonadales</taxon>
        <taxon>Pseudomonadaceae</taxon>
        <taxon>Pseudomonas</taxon>
    </lineage>
</organism>
<dbReference type="Proteomes" id="UP000028643">
    <property type="component" value="Unassembled WGS sequence"/>
</dbReference>
<reference evidence="1 2" key="1">
    <citation type="submission" date="2014-07" db="EMBL/GenBank/DDBJ databases">
        <title>Draft Genome Sequences of Environmental Pseudomonas syringae strains.</title>
        <authorList>
            <person name="Baltrus D.A."/>
            <person name="Berge O."/>
            <person name="Morris C."/>
        </authorList>
    </citation>
    <scope>NUCLEOTIDE SEQUENCE [LARGE SCALE GENOMIC DNA]</scope>
    <source>
        <strain evidence="1 2">CEB003</strain>
    </source>
</reference>
<accession>A0A085VEY2</accession>
<proteinExistence type="predicted"/>
<evidence type="ECO:0000313" key="1">
    <source>
        <dbReference type="EMBL" id="KFE53995.1"/>
    </source>
</evidence>
<dbReference type="AlphaFoldDB" id="A0A085VEY2"/>
<gene>
    <name evidence="1" type="ORF">IV02_04405</name>
</gene>
<evidence type="ECO:0000313" key="2">
    <source>
        <dbReference type="Proteomes" id="UP000028643"/>
    </source>
</evidence>
<comment type="caution">
    <text evidence="1">The sequence shown here is derived from an EMBL/GenBank/DDBJ whole genome shotgun (WGS) entry which is preliminary data.</text>
</comment>
<protein>
    <submittedName>
        <fullName evidence="1">Uncharacterized protein</fullName>
    </submittedName>
</protein>
<dbReference type="PATRIC" id="fig|317.174.peg.894"/>
<name>A0A085VEY2_PSESX</name>
<dbReference type="EMBL" id="JPQT01000063">
    <property type="protein sequence ID" value="KFE53995.1"/>
    <property type="molecule type" value="Genomic_DNA"/>
</dbReference>
<sequence>MYRLPAYSPNLIFEFLKLVDSVGIIELTKWRKDQIAESVGISVYTLNNALQMYKAKKIINWEAVGVFTLNKNLFGSVFNDLYDDGFPELEIVFSRIIACNSYVDKVAFRIVGAV</sequence>